<gene>
    <name evidence="2" type="ORF">IW967_12040</name>
</gene>
<accession>A0ABS0F5K8</accession>
<keyword evidence="2" id="KW-0808">Transferase</keyword>
<dbReference type="RefSeq" id="WP_067848969.1">
    <property type="nucleotide sequence ID" value="NZ_JADPKZ010000046.1"/>
</dbReference>
<dbReference type="InterPro" id="IPR013216">
    <property type="entry name" value="Methyltransf_11"/>
</dbReference>
<organism evidence="2 3">
    <name type="scientific">Alicyclobacillus mali</name>
    <name type="common">ex Roth et al. 2021</name>
    <dbReference type="NCBI Taxonomy" id="1123961"/>
    <lineage>
        <taxon>Bacteria</taxon>
        <taxon>Bacillati</taxon>
        <taxon>Bacillota</taxon>
        <taxon>Bacilli</taxon>
        <taxon>Bacillales</taxon>
        <taxon>Alicyclobacillaceae</taxon>
        <taxon>Alicyclobacillus</taxon>
    </lineage>
</organism>
<dbReference type="CDD" id="cd02440">
    <property type="entry name" value="AdoMet_MTases"/>
    <property type="match status" value="1"/>
</dbReference>
<keyword evidence="2" id="KW-0489">Methyltransferase</keyword>
<dbReference type="Gene3D" id="3.40.50.150">
    <property type="entry name" value="Vaccinia Virus protein VP39"/>
    <property type="match status" value="1"/>
</dbReference>
<dbReference type="GO" id="GO:0032259">
    <property type="term" value="P:methylation"/>
    <property type="evidence" value="ECO:0007669"/>
    <property type="project" value="UniProtKB-KW"/>
</dbReference>
<dbReference type="EMBL" id="JADPKZ010000046">
    <property type="protein sequence ID" value="MBF8378585.1"/>
    <property type="molecule type" value="Genomic_DNA"/>
</dbReference>
<proteinExistence type="predicted"/>
<name>A0ABS0F5K8_9BACL</name>
<dbReference type="SUPFAM" id="SSF53335">
    <property type="entry name" value="S-adenosyl-L-methionine-dependent methyltransferases"/>
    <property type="match status" value="1"/>
</dbReference>
<dbReference type="PANTHER" id="PTHR43591:SF24">
    <property type="entry name" value="2-METHOXY-6-POLYPRENYL-1,4-BENZOQUINOL METHYLASE, MITOCHONDRIAL"/>
    <property type="match status" value="1"/>
</dbReference>
<keyword evidence="3" id="KW-1185">Reference proteome</keyword>
<dbReference type="Pfam" id="PF08241">
    <property type="entry name" value="Methyltransf_11"/>
    <property type="match status" value="1"/>
</dbReference>
<feature type="domain" description="Methyltransferase type 11" evidence="1">
    <location>
        <begin position="40"/>
        <end position="136"/>
    </location>
</feature>
<sequence>MPHVFRPQHAMRLVNEERERLLPPDRIIDAMEVHGQEDVIDIGAGPGFFALPMARRTQGTVYAVDLSPEMLAMLSERARQAGLDHVQVVEATADQLPLPDESVDRALMAFVLHEVPDQAAALREVHRVLRPGGKFLLLEWDKRPMDMGPPVEERLALDVSEAALRSAGFDILHRIFPNDVHYGILVERPGRVSTP</sequence>
<dbReference type="Proteomes" id="UP000642910">
    <property type="component" value="Unassembled WGS sequence"/>
</dbReference>
<dbReference type="PANTHER" id="PTHR43591">
    <property type="entry name" value="METHYLTRANSFERASE"/>
    <property type="match status" value="1"/>
</dbReference>
<evidence type="ECO:0000259" key="1">
    <source>
        <dbReference type="Pfam" id="PF08241"/>
    </source>
</evidence>
<evidence type="ECO:0000313" key="2">
    <source>
        <dbReference type="EMBL" id="MBF8378585.1"/>
    </source>
</evidence>
<dbReference type="InterPro" id="IPR029063">
    <property type="entry name" value="SAM-dependent_MTases_sf"/>
</dbReference>
<reference evidence="2 3" key="1">
    <citation type="submission" date="2020-11" db="EMBL/GenBank/DDBJ databases">
        <title>Genomic insight of Alicyclobacillus mali FL 18 reveals a new arsenic-resistant strain, with potential in environmental biotechnology.</title>
        <authorList>
            <person name="Fiorentino G."/>
            <person name="Gallo G."/>
            <person name="Aulitto M."/>
        </authorList>
    </citation>
    <scope>NUCLEOTIDE SEQUENCE [LARGE SCALE GENOMIC DNA]</scope>
    <source>
        <strain evidence="2 3">FL 18</strain>
    </source>
</reference>
<dbReference type="GO" id="GO:0008168">
    <property type="term" value="F:methyltransferase activity"/>
    <property type="evidence" value="ECO:0007669"/>
    <property type="project" value="UniProtKB-KW"/>
</dbReference>
<protein>
    <submittedName>
        <fullName evidence="2">Class I SAM-dependent methyltransferase</fullName>
    </submittedName>
</protein>
<comment type="caution">
    <text evidence="2">The sequence shown here is derived from an EMBL/GenBank/DDBJ whole genome shotgun (WGS) entry which is preliminary data.</text>
</comment>
<evidence type="ECO:0000313" key="3">
    <source>
        <dbReference type="Proteomes" id="UP000642910"/>
    </source>
</evidence>